<feature type="transmembrane region" description="Helical" evidence="11">
    <location>
        <begin position="59"/>
        <end position="79"/>
    </location>
</feature>
<keyword evidence="9 11" id="KW-1133">Transmembrane helix</keyword>
<gene>
    <name evidence="11 13" type="primary">ubiA</name>
    <name evidence="13" type="ORF">SMD27_06405</name>
</gene>
<dbReference type="CDD" id="cd13959">
    <property type="entry name" value="PT_UbiA_COQ2"/>
    <property type="match status" value="1"/>
</dbReference>
<comment type="cofactor">
    <cofactor evidence="1 11">
        <name>Mg(2+)</name>
        <dbReference type="ChEBI" id="CHEBI:18420"/>
    </cofactor>
</comment>
<evidence type="ECO:0000313" key="13">
    <source>
        <dbReference type="EMBL" id="MDY0882466.1"/>
    </source>
</evidence>
<keyword evidence="14" id="KW-1185">Reference proteome</keyword>
<dbReference type="EMBL" id="JAXCLW010000001">
    <property type="protein sequence ID" value="MDY0882466.1"/>
    <property type="molecule type" value="Genomic_DNA"/>
</dbReference>
<dbReference type="InterPro" id="IPR039653">
    <property type="entry name" value="Prenyltransferase"/>
</dbReference>
<dbReference type="Proteomes" id="UP001279642">
    <property type="component" value="Unassembled WGS sequence"/>
</dbReference>
<accession>A0ABU5E845</accession>
<dbReference type="NCBIfam" id="TIGR01474">
    <property type="entry name" value="ubiA_proteo"/>
    <property type="match status" value="1"/>
</dbReference>
<feature type="transmembrane region" description="Helical" evidence="11">
    <location>
        <begin position="248"/>
        <end position="265"/>
    </location>
</feature>
<dbReference type="PROSITE" id="PS00943">
    <property type="entry name" value="UBIA"/>
    <property type="match status" value="1"/>
</dbReference>
<evidence type="ECO:0000256" key="8">
    <source>
        <dbReference type="ARBA" id="ARBA00022692"/>
    </source>
</evidence>
<keyword evidence="10 11" id="KW-0472">Membrane</keyword>
<evidence type="ECO:0000313" key="14">
    <source>
        <dbReference type="Proteomes" id="UP001279642"/>
    </source>
</evidence>
<comment type="caution">
    <text evidence="13">The sequence shown here is derived from an EMBL/GenBank/DDBJ whole genome shotgun (WGS) entry which is preliminary data.</text>
</comment>
<evidence type="ECO:0000256" key="7">
    <source>
        <dbReference type="ARBA" id="ARBA00022688"/>
    </source>
</evidence>
<feature type="transmembrane region" description="Helical" evidence="11">
    <location>
        <begin position="131"/>
        <end position="148"/>
    </location>
</feature>
<feature type="transmembrane region" description="Helical" evidence="11">
    <location>
        <begin position="153"/>
        <end position="173"/>
    </location>
</feature>
<keyword evidence="5 11" id="KW-0997">Cell inner membrane</keyword>
<dbReference type="InterPro" id="IPR044878">
    <property type="entry name" value="UbiA_sf"/>
</dbReference>
<evidence type="ECO:0000256" key="12">
    <source>
        <dbReference type="NCBIfam" id="TIGR01474"/>
    </source>
</evidence>
<evidence type="ECO:0000256" key="10">
    <source>
        <dbReference type="ARBA" id="ARBA00023136"/>
    </source>
</evidence>
<dbReference type="InterPro" id="IPR006370">
    <property type="entry name" value="HB_polyprenyltransferase-like"/>
</dbReference>
<comment type="subcellular location">
    <subcellularLocation>
        <location evidence="11">Cell inner membrane</location>
        <topology evidence="11">Multi-pass membrane protein</topology>
    </subcellularLocation>
    <subcellularLocation>
        <location evidence="2">Membrane</location>
        <topology evidence="2">Multi-pass membrane protein</topology>
    </subcellularLocation>
</comment>
<evidence type="ECO:0000256" key="1">
    <source>
        <dbReference type="ARBA" id="ARBA00001946"/>
    </source>
</evidence>
<dbReference type="HAMAP" id="MF_01635">
    <property type="entry name" value="UbiA"/>
    <property type="match status" value="1"/>
</dbReference>
<dbReference type="PANTHER" id="PTHR11048">
    <property type="entry name" value="PRENYLTRANSFERASES"/>
    <property type="match status" value="1"/>
</dbReference>
<feature type="transmembrane region" description="Helical" evidence="11">
    <location>
        <begin position="224"/>
        <end position="242"/>
    </location>
</feature>
<comment type="pathway">
    <text evidence="11">Cofactor biosynthesis; ubiquinone biosynthesis.</text>
</comment>
<comment type="function">
    <text evidence="11">Catalyzes the prenylation of para-hydroxybenzoate (PHB) with an all-trans polyprenyl group. Mediates the second step in the final reaction sequence of ubiquinone-8 (UQ-8) biosynthesis, which is the condensation of the polyisoprenoid side chain with PHB, generating the first membrane-bound Q intermediate 3-octaprenyl-4-hydroxybenzoate.</text>
</comment>
<keyword evidence="4 11" id="KW-1003">Cell membrane</keyword>
<feature type="transmembrane region" description="Helical" evidence="11">
    <location>
        <begin position="34"/>
        <end position="53"/>
    </location>
</feature>
<feature type="transmembrane region" description="Helical" evidence="11">
    <location>
        <begin position="185"/>
        <end position="203"/>
    </location>
</feature>
<comment type="catalytic activity">
    <reaction evidence="11">
        <text>all-trans-octaprenyl diphosphate + 4-hydroxybenzoate = 4-hydroxy-3-(all-trans-octaprenyl)benzoate + diphosphate</text>
        <dbReference type="Rhea" id="RHEA:27782"/>
        <dbReference type="ChEBI" id="CHEBI:1617"/>
        <dbReference type="ChEBI" id="CHEBI:17879"/>
        <dbReference type="ChEBI" id="CHEBI:33019"/>
        <dbReference type="ChEBI" id="CHEBI:57711"/>
        <dbReference type="EC" id="2.5.1.39"/>
    </reaction>
</comment>
<proteinExistence type="inferred from homology"/>
<keyword evidence="7 11" id="KW-0831">Ubiquinone biosynthesis</keyword>
<reference evidence="13 14" key="1">
    <citation type="journal article" date="2016" name="Antonie Van Leeuwenhoek">
        <title>Dongia soli sp. nov., isolated from soil from Dokdo, Korea.</title>
        <authorList>
            <person name="Kim D.U."/>
            <person name="Lee H."/>
            <person name="Kim H."/>
            <person name="Kim S.G."/>
            <person name="Ka J.O."/>
        </authorList>
    </citation>
    <scope>NUCLEOTIDE SEQUENCE [LARGE SCALE GENOMIC DNA]</scope>
    <source>
        <strain evidence="13 14">D78</strain>
    </source>
</reference>
<dbReference type="Pfam" id="PF01040">
    <property type="entry name" value="UbiA"/>
    <property type="match status" value="1"/>
</dbReference>
<evidence type="ECO:0000256" key="5">
    <source>
        <dbReference type="ARBA" id="ARBA00022519"/>
    </source>
</evidence>
<organism evidence="13 14">
    <name type="scientific">Dongia soli</name>
    <dbReference type="NCBI Taxonomy" id="600628"/>
    <lineage>
        <taxon>Bacteria</taxon>
        <taxon>Pseudomonadati</taxon>
        <taxon>Pseudomonadota</taxon>
        <taxon>Alphaproteobacteria</taxon>
        <taxon>Rhodospirillales</taxon>
        <taxon>Dongiaceae</taxon>
        <taxon>Dongia</taxon>
    </lineage>
</organism>
<keyword evidence="6 11" id="KW-0808">Transferase</keyword>
<evidence type="ECO:0000256" key="6">
    <source>
        <dbReference type="ARBA" id="ARBA00022679"/>
    </source>
</evidence>
<keyword evidence="8 11" id="KW-0812">Transmembrane</keyword>
<protein>
    <recommendedName>
        <fullName evidence="11 12">4-hydroxybenzoate octaprenyltransferase</fullName>
        <ecNumber evidence="11 12">2.5.1.39</ecNumber>
    </recommendedName>
    <alternativeName>
        <fullName evidence="11">4-HB polyprenyltransferase</fullName>
    </alternativeName>
</protein>
<evidence type="ECO:0000256" key="11">
    <source>
        <dbReference type="HAMAP-Rule" id="MF_01635"/>
    </source>
</evidence>
<dbReference type="Gene3D" id="1.10.357.140">
    <property type="entry name" value="UbiA prenyltransferase"/>
    <property type="match status" value="1"/>
</dbReference>
<dbReference type="InterPro" id="IPR030470">
    <property type="entry name" value="UbiA_prenylTrfase_CS"/>
</dbReference>
<feature type="transmembrane region" description="Helical" evidence="11">
    <location>
        <begin position="99"/>
        <end position="125"/>
    </location>
</feature>
<dbReference type="GO" id="GO:0008412">
    <property type="term" value="F:4-hydroxybenzoate polyprenyltransferase activity"/>
    <property type="evidence" value="ECO:0007669"/>
    <property type="project" value="UniProtKB-EC"/>
</dbReference>
<keyword evidence="11" id="KW-0460">Magnesium</keyword>
<evidence type="ECO:0000256" key="2">
    <source>
        <dbReference type="ARBA" id="ARBA00004141"/>
    </source>
</evidence>
<evidence type="ECO:0000256" key="9">
    <source>
        <dbReference type="ARBA" id="ARBA00022989"/>
    </source>
</evidence>
<dbReference type="RefSeq" id="WP_320507489.1">
    <property type="nucleotide sequence ID" value="NZ_JAXCLW010000001.1"/>
</dbReference>
<evidence type="ECO:0000256" key="4">
    <source>
        <dbReference type="ARBA" id="ARBA00022475"/>
    </source>
</evidence>
<sequence>MYSASDIHSGDWIDRYMPAGWRPYMRLARLDRPIGTWLLLLPCFWSIAMAARPGEGPDLRLFILFAIGALVMRGAGCTINDMADRDIDIKVARTATRPLASGVLTMTQAVLFLGLQLLIGLFVLLSLTETAIWLGIASLSLVAAYPFMKRITWWPQVVLGMAFNWGALLGWAAVRDEFGIETIPLYLAGICWTLVYDTIYAHQDKADDALVGVKSTALRFGKDTKAWLTGFAIAMVLLIAIAFESAQLAWPAYLGLILVAAHLIWQLKDVDLDKPKDCLAKFKSNRNLGLLLLLGIILARWLG</sequence>
<feature type="transmembrane region" description="Helical" evidence="11">
    <location>
        <begin position="286"/>
        <end position="302"/>
    </location>
</feature>
<dbReference type="InterPro" id="IPR000537">
    <property type="entry name" value="UbiA_prenyltransferase"/>
</dbReference>
<evidence type="ECO:0000256" key="3">
    <source>
        <dbReference type="ARBA" id="ARBA00005985"/>
    </source>
</evidence>
<dbReference type="EC" id="2.5.1.39" evidence="11 12"/>
<comment type="similarity">
    <text evidence="3 11">Belongs to the UbiA prenyltransferase family.</text>
</comment>
<dbReference type="PANTHER" id="PTHR11048:SF28">
    <property type="entry name" value="4-HYDROXYBENZOATE POLYPRENYLTRANSFERASE, MITOCHONDRIAL"/>
    <property type="match status" value="1"/>
</dbReference>
<name>A0ABU5E845_9PROT</name>